<dbReference type="EMBL" id="JBBPBK010000005">
    <property type="protein sequence ID" value="KAK9285868.1"/>
    <property type="molecule type" value="Genomic_DNA"/>
</dbReference>
<dbReference type="Proteomes" id="UP001415857">
    <property type="component" value="Unassembled WGS sequence"/>
</dbReference>
<dbReference type="Pfam" id="PF06830">
    <property type="entry name" value="Root_cap"/>
    <property type="match status" value="1"/>
</dbReference>
<organism evidence="1 2">
    <name type="scientific">Liquidambar formosana</name>
    <name type="common">Formosan gum</name>
    <dbReference type="NCBI Taxonomy" id="63359"/>
    <lineage>
        <taxon>Eukaryota</taxon>
        <taxon>Viridiplantae</taxon>
        <taxon>Streptophyta</taxon>
        <taxon>Embryophyta</taxon>
        <taxon>Tracheophyta</taxon>
        <taxon>Spermatophyta</taxon>
        <taxon>Magnoliopsida</taxon>
        <taxon>eudicotyledons</taxon>
        <taxon>Gunneridae</taxon>
        <taxon>Pentapetalae</taxon>
        <taxon>Saxifragales</taxon>
        <taxon>Altingiaceae</taxon>
        <taxon>Liquidambar</taxon>
    </lineage>
</organism>
<protein>
    <submittedName>
        <fullName evidence="1">Uncharacterized protein</fullName>
    </submittedName>
</protein>
<name>A0AAP0RWR2_LIQFO</name>
<dbReference type="PANTHER" id="PTHR31656">
    <property type="entry name" value="ROOT CAP DOMAIN-CONTAINING PROTEIN"/>
    <property type="match status" value="1"/>
</dbReference>
<reference evidence="1 2" key="1">
    <citation type="journal article" date="2024" name="Plant J.">
        <title>Genome sequences and population genomics reveal climatic adaptation and genomic divergence between two closely related sweetgum species.</title>
        <authorList>
            <person name="Xu W.Q."/>
            <person name="Ren C.Q."/>
            <person name="Zhang X.Y."/>
            <person name="Comes H.P."/>
            <person name="Liu X.H."/>
            <person name="Li Y.G."/>
            <person name="Kettle C.J."/>
            <person name="Jalonen R."/>
            <person name="Gaisberger H."/>
            <person name="Ma Y.Z."/>
            <person name="Qiu Y.X."/>
        </authorList>
    </citation>
    <scope>NUCLEOTIDE SEQUENCE [LARGE SCALE GENOMIC DNA]</scope>
    <source>
        <strain evidence="1">Hangzhou</strain>
    </source>
</reference>
<dbReference type="AlphaFoldDB" id="A0AAP0RWR2"/>
<comment type="caution">
    <text evidence="1">The sequence shown here is derived from an EMBL/GenBank/DDBJ whole genome shotgun (WGS) entry which is preliminary data.</text>
</comment>
<accession>A0AAP0RWR2</accession>
<proteinExistence type="predicted"/>
<evidence type="ECO:0000313" key="1">
    <source>
        <dbReference type="EMBL" id="KAK9285868.1"/>
    </source>
</evidence>
<dbReference type="InterPro" id="IPR009646">
    <property type="entry name" value="Root_cap"/>
</dbReference>
<gene>
    <name evidence="1" type="ORF">L1049_025069</name>
</gene>
<sequence>MAMVRESSCLAYPEWFYSAASYVGLDGSWSCADPYGGRPSPLAGAAPPPPQEVAGKDFPQWIFCNDPFTKCFGKSIPCPQQCPAFKPFHPKAKGCLIDCNSNHCEAICKTRRPNCDGIGAACYDPRFIGGDGIMFYFHGKTNEHFSIVSDSNLQINVRFIGRRPEGRSRDNTWIQALGLMFDSHKLTVAANKVAQWDNEEDQLLLSYDGVPFFIPEGHLSTWAAPDSHLVVERTASCNSVTVTLPGVVEISVNVVPITKEDDRIHNYQIPSDDCFAHLEVQFKFFHLSEQVEGVLGQTYRLEFKNPVKRGVAMPIMGGEDKYKTSSLVLADCKYCIFSPDAADASRSLVLDPNSMTLDCTSKMSNGRGVVCRR</sequence>
<keyword evidence="2" id="KW-1185">Reference proteome</keyword>
<evidence type="ECO:0000313" key="2">
    <source>
        <dbReference type="Proteomes" id="UP001415857"/>
    </source>
</evidence>